<dbReference type="InterPro" id="IPR036291">
    <property type="entry name" value="NAD(P)-bd_dom_sf"/>
</dbReference>
<evidence type="ECO:0000256" key="2">
    <source>
        <dbReference type="ARBA" id="ARBA00023445"/>
    </source>
</evidence>
<dbReference type="Pfam" id="PF01370">
    <property type="entry name" value="Epimerase"/>
    <property type="match status" value="1"/>
</dbReference>
<dbReference type="PANTHER" id="PTHR10366">
    <property type="entry name" value="NAD DEPENDENT EPIMERASE/DEHYDRATASE"/>
    <property type="match status" value="1"/>
</dbReference>
<gene>
    <name evidence="4" type="primary">terH</name>
    <name evidence="4" type="ORF">LOCC1_G004579</name>
</gene>
<protein>
    <submittedName>
        <fullName evidence="4">NAD-dependent epimerase/dehydratase</fullName>
    </submittedName>
</protein>
<dbReference type="InterPro" id="IPR001509">
    <property type="entry name" value="Epimerase_deHydtase"/>
</dbReference>
<dbReference type="OrthoDB" id="2735536at2759"/>
<organism evidence="4 5">
    <name type="scientific">Lachnellula occidentalis</name>
    <dbReference type="NCBI Taxonomy" id="215460"/>
    <lineage>
        <taxon>Eukaryota</taxon>
        <taxon>Fungi</taxon>
        <taxon>Dikarya</taxon>
        <taxon>Ascomycota</taxon>
        <taxon>Pezizomycotina</taxon>
        <taxon>Leotiomycetes</taxon>
        <taxon>Helotiales</taxon>
        <taxon>Lachnaceae</taxon>
        <taxon>Lachnellula</taxon>
    </lineage>
</organism>
<dbReference type="AlphaFoldDB" id="A0A8H8RZX9"/>
<keyword evidence="5" id="KW-1185">Reference proteome</keyword>
<evidence type="ECO:0000259" key="3">
    <source>
        <dbReference type="Pfam" id="PF01370"/>
    </source>
</evidence>
<dbReference type="Gene3D" id="3.40.50.720">
    <property type="entry name" value="NAD(P)-binding Rossmann-like Domain"/>
    <property type="match status" value="1"/>
</dbReference>
<dbReference type="PANTHER" id="PTHR10366:SF562">
    <property type="entry name" value="ALDEHYDE REDUCTASE II (AFU_ORTHOLOGUE AFUA_1G11360)"/>
    <property type="match status" value="1"/>
</dbReference>
<keyword evidence="1" id="KW-0560">Oxidoreductase</keyword>
<dbReference type="Proteomes" id="UP000443090">
    <property type="component" value="Unassembled WGS sequence"/>
</dbReference>
<dbReference type="EMBL" id="QGMI01000205">
    <property type="protein sequence ID" value="TVY45187.1"/>
    <property type="molecule type" value="Genomic_DNA"/>
</dbReference>
<accession>A0A8H8RZX9</accession>
<dbReference type="GO" id="GO:0016616">
    <property type="term" value="F:oxidoreductase activity, acting on the CH-OH group of donors, NAD or NADP as acceptor"/>
    <property type="evidence" value="ECO:0007669"/>
    <property type="project" value="TreeGrafter"/>
</dbReference>
<sequence>MSNLKTTIPKGSWVLVTGVTGFVASQVAKQFLERGYKVRGTVRDIAKAAWLVEDVLKSYIDDGAFELTLVPDLAVDHALDEAVKGVSAVVHLVTIGAFDPDPNNVVAPTVACTMSALEAAMKEPSVQQFVYTSSKGAALTPSIGNDTNVGRDTWNDQAVQLAWAPAPYEPSRGMAVYFASKVAAEKEVWKFTTERKPHFTVNVVSPACIIGEPLNKKQPSFSAGWIPELYEGGTTYLDPSASIYFTDVKDVALLHVAAVLDPEVNNARLQIWGQHSSWTDIAAIMRNLRPHQQSIPEFPTPKYLTISTDQGETLALLKNWGSHGGWIPLEETVADNLSVCK</sequence>
<feature type="domain" description="NAD-dependent epimerase/dehydratase" evidence="3">
    <location>
        <begin position="14"/>
        <end position="263"/>
    </location>
</feature>
<comment type="caution">
    <text evidence="4">The sequence shown here is derived from an EMBL/GenBank/DDBJ whole genome shotgun (WGS) entry which is preliminary data.</text>
</comment>
<evidence type="ECO:0000313" key="5">
    <source>
        <dbReference type="Proteomes" id="UP000443090"/>
    </source>
</evidence>
<name>A0A8H8RZX9_9HELO</name>
<reference evidence="4 5" key="1">
    <citation type="submission" date="2018-05" db="EMBL/GenBank/DDBJ databases">
        <title>Genome sequencing and assembly of the regulated plant pathogen Lachnellula willkommii and related sister species for the development of diagnostic species identification markers.</title>
        <authorList>
            <person name="Giroux E."/>
            <person name="Bilodeau G."/>
        </authorList>
    </citation>
    <scope>NUCLEOTIDE SEQUENCE [LARGE SCALE GENOMIC DNA]</scope>
    <source>
        <strain evidence="4 5">CBS 160.35</strain>
    </source>
</reference>
<dbReference type="SUPFAM" id="SSF51735">
    <property type="entry name" value="NAD(P)-binding Rossmann-fold domains"/>
    <property type="match status" value="1"/>
</dbReference>
<evidence type="ECO:0000256" key="1">
    <source>
        <dbReference type="ARBA" id="ARBA00023002"/>
    </source>
</evidence>
<comment type="similarity">
    <text evidence="2">Belongs to the NAD(P)-dependent epimerase/dehydratase family. Dihydroflavonol-4-reductase subfamily.</text>
</comment>
<evidence type="ECO:0000313" key="4">
    <source>
        <dbReference type="EMBL" id="TVY45187.1"/>
    </source>
</evidence>
<proteinExistence type="inferred from homology"/>
<dbReference type="InterPro" id="IPR050425">
    <property type="entry name" value="NAD(P)_dehydrat-like"/>
</dbReference>